<dbReference type="STRING" id="59750.AWC31_18855"/>
<reference evidence="1 2" key="1">
    <citation type="submission" date="2015-07" db="EMBL/GenBank/DDBJ databases">
        <title>A draft genome sequence of Mycobacterium wolinskyi.</title>
        <authorList>
            <person name="de Man T.J."/>
            <person name="Perry K.A."/>
            <person name="Coulliette A.D."/>
            <person name="Jensen B."/>
            <person name="Toney N.C."/>
            <person name="Limbago B.M."/>
            <person name="Noble-Wang J."/>
        </authorList>
    </citation>
    <scope>NUCLEOTIDE SEQUENCE [LARGE SCALE GENOMIC DNA]</scope>
    <source>
        <strain evidence="1 2">CDC_01</strain>
    </source>
</reference>
<comment type="caution">
    <text evidence="1">The sequence shown here is derived from an EMBL/GenBank/DDBJ whole genome shotgun (WGS) entry which is preliminary data.</text>
</comment>
<proteinExistence type="predicted"/>
<dbReference type="InterPro" id="IPR051677">
    <property type="entry name" value="AfsR-DnrI-RedD_regulator"/>
</dbReference>
<dbReference type="Gene3D" id="1.10.10.10">
    <property type="entry name" value="Winged helix-like DNA-binding domain superfamily/Winged helix DNA-binding domain"/>
    <property type="match status" value="1"/>
</dbReference>
<dbReference type="RefSeq" id="WP_067847612.1">
    <property type="nucleotide sequence ID" value="NZ_LGTW01000005.1"/>
</dbReference>
<name>A0A132PPZ3_9MYCO</name>
<keyword evidence="2" id="KW-1185">Reference proteome</keyword>
<accession>A0A132PPZ3</accession>
<dbReference type="Proteomes" id="UP000070612">
    <property type="component" value="Unassembled WGS sequence"/>
</dbReference>
<sequence>MSKQFALNLVGEFAVYRDMKPLVLPPSCRRVVALAAVKRRELHRSWVCATLWPYSPPAKAVASLRSALWRLRPLGADPLLVVNRHHLALAPHVWVDWHEALHLAERMSPDSDPRLRRLLGDGDLLDDWTEPWCVTERARFRALKQAALASPAIGHPNCGAMP</sequence>
<organism evidence="1 2">
    <name type="scientific">Mycolicibacterium wolinskyi</name>
    <dbReference type="NCBI Taxonomy" id="59750"/>
    <lineage>
        <taxon>Bacteria</taxon>
        <taxon>Bacillati</taxon>
        <taxon>Actinomycetota</taxon>
        <taxon>Actinomycetes</taxon>
        <taxon>Mycobacteriales</taxon>
        <taxon>Mycobacteriaceae</taxon>
        <taxon>Mycolicibacterium</taxon>
    </lineage>
</organism>
<evidence type="ECO:0000313" key="2">
    <source>
        <dbReference type="Proteomes" id="UP000070612"/>
    </source>
</evidence>
<dbReference type="PANTHER" id="PTHR35807">
    <property type="entry name" value="TRANSCRIPTIONAL REGULATOR REDD-RELATED"/>
    <property type="match status" value="1"/>
</dbReference>
<protein>
    <submittedName>
        <fullName evidence="1">Transcriptional regulator</fullName>
    </submittedName>
</protein>
<dbReference type="PATRIC" id="fig|59750.3.peg.6123"/>
<dbReference type="AlphaFoldDB" id="A0A132PPZ3"/>
<dbReference type="EMBL" id="LGTW01000005">
    <property type="protein sequence ID" value="KWX24373.1"/>
    <property type="molecule type" value="Genomic_DNA"/>
</dbReference>
<gene>
    <name evidence="1" type="ORF">AFM11_10420</name>
</gene>
<evidence type="ECO:0000313" key="1">
    <source>
        <dbReference type="EMBL" id="KWX24373.1"/>
    </source>
</evidence>
<dbReference type="InterPro" id="IPR036388">
    <property type="entry name" value="WH-like_DNA-bd_sf"/>
</dbReference>